<feature type="non-terminal residue" evidence="2">
    <location>
        <position position="238"/>
    </location>
</feature>
<dbReference type="AlphaFoldDB" id="A0A180GRB1"/>
<dbReference type="VEuPathDB" id="FungiDB:PTTG_05199"/>
<keyword evidence="4" id="KW-1185">Reference proteome</keyword>
<sequence length="238" mass="27712">MAERVAKSFAELGIEDIKLKLDRWERDEELHARDVEIEELKETVNKLRKNIQLLKDEKAKLRKQSLAKDKAIRDHGAYVILEQQHGALSASNATLRAQLQASVKIFDNLKRADSAYQKRCLDPVLQDHWQESKLEKDLSKLNWAALFFFMKTRPSCRTRHQHPRKAGQFKRTQVTSRLNIPEITIDQYEGPKWIDPYCGATSSIWSNHLKYWVKETLLVLHVVNNFNGPISSGFIKFM</sequence>
<protein>
    <submittedName>
        <fullName evidence="2 3">Uncharacterized protein</fullName>
    </submittedName>
</protein>
<reference evidence="2" key="2">
    <citation type="submission" date="2016-05" db="EMBL/GenBank/DDBJ databases">
        <title>Comparative analysis highlights variable genome content of wheat rusts and divergence of the mating loci.</title>
        <authorList>
            <person name="Cuomo C.A."/>
            <person name="Bakkeren G."/>
            <person name="Szabo L."/>
            <person name="Khalil H."/>
            <person name="Joly D."/>
            <person name="Goldberg J."/>
            <person name="Young S."/>
            <person name="Zeng Q."/>
            <person name="Fellers J."/>
        </authorList>
    </citation>
    <scope>NUCLEOTIDE SEQUENCE [LARGE SCALE GENOMIC DNA]</scope>
    <source>
        <strain evidence="2">1-1 BBBD Race 1</strain>
    </source>
</reference>
<evidence type="ECO:0000313" key="4">
    <source>
        <dbReference type="Proteomes" id="UP000005240"/>
    </source>
</evidence>
<accession>A0A180GRB1</accession>
<gene>
    <name evidence="2" type="ORF">PTTG_05199</name>
</gene>
<evidence type="ECO:0000313" key="3">
    <source>
        <dbReference type="EnsemblFungi" id="PTTG_05199-t43_1-p1"/>
    </source>
</evidence>
<organism evidence="2">
    <name type="scientific">Puccinia triticina (isolate 1-1 / race 1 (BBBD))</name>
    <name type="common">Brown leaf rust fungus</name>
    <dbReference type="NCBI Taxonomy" id="630390"/>
    <lineage>
        <taxon>Eukaryota</taxon>
        <taxon>Fungi</taxon>
        <taxon>Dikarya</taxon>
        <taxon>Basidiomycota</taxon>
        <taxon>Pucciniomycotina</taxon>
        <taxon>Pucciniomycetes</taxon>
        <taxon>Pucciniales</taxon>
        <taxon>Pucciniaceae</taxon>
        <taxon>Puccinia</taxon>
    </lineage>
</organism>
<dbReference type="EMBL" id="ADAS02000033">
    <property type="protein sequence ID" value="OAV95064.1"/>
    <property type="molecule type" value="Genomic_DNA"/>
</dbReference>
<proteinExistence type="predicted"/>
<evidence type="ECO:0000313" key="2">
    <source>
        <dbReference type="EMBL" id="OAV95064.1"/>
    </source>
</evidence>
<dbReference type="Proteomes" id="UP000005240">
    <property type="component" value="Unassembled WGS sequence"/>
</dbReference>
<evidence type="ECO:0000256" key="1">
    <source>
        <dbReference type="SAM" id="Coils"/>
    </source>
</evidence>
<reference evidence="3 4" key="3">
    <citation type="journal article" date="2017" name="G3 (Bethesda)">
        <title>Comparative analysis highlights variable genome content of wheat rusts and divergence of the mating loci.</title>
        <authorList>
            <person name="Cuomo C.A."/>
            <person name="Bakkeren G."/>
            <person name="Khalil H.B."/>
            <person name="Panwar V."/>
            <person name="Joly D."/>
            <person name="Linning R."/>
            <person name="Sakthikumar S."/>
            <person name="Song X."/>
            <person name="Adiconis X."/>
            <person name="Fan L."/>
            <person name="Goldberg J.M."/>
            <person name="Levin J.Z."/>
            <person name="Young S."/>
            <person name="Zeng Q."/>
            <person name="Anikster Y."/>
            <person name="Bruce M."/>
            <person name="Wang M."/>
            <person name="Yin C."/>
            <person name="McCallum B."/>
            <person name="Szabo L.J."/>
            <person name="Hulbert S."/>
            <person name="Chen X."/>
            <person name="Fellers J.P."/>
        </authorList>
    </citation>
    <scope>NUCLEOTIDE SEQUENCE</scope>
    <source>
        <strain evidence="4">Isolate 1-1 / race 1 (BBBD)</strain>
        <strain evidence="3">isolate 1-1 / race 1 (BBBD)</strain>
    </source>
</reference>
<dbReference type="EnsemblFungi" id="PTTG_05199-t43_1">
    <property type="protein sequence ID" value="PTTG_05199-t43_1-p1"/>
    <property type="gene ID" value="PTTG_05199"/>
</dbReference>
<reference evidence="2" key="1">
    <citation type="submission" date="2009-11" db="EMBL/GenBank/DDBJ databases">
        <authorList>
            <consortium name="The Broad Institute Genome Sequencing Platform"/>
            <person name="Ward D."/>
            <person name="Feldgarden M."/>
            <person name="Earl A."/>
            <person name="Young S.K."/>
            <person name="Zeng Q."/>
            <person name="Koehrsen M."/>
            <person name="Alvarado L."/>
            <person name="Berlin A."/>
            <person name="Bochicchio J."/>
            <person name="Borenstein D."/>
            <person name="Chapman S.B."/>
            <person name="Chen Z."/>
            <person name="Engels R."/>
            <person name="Freedman E."/>
            <person name="Gellesch M."/>
            <person name="Goldberg J."/>
            <person name="Griggs A."/>
            <person name="Gujja S."/>
            <person name="Heilman E."/>
            <person name="Heiman D."/>
            <person name="Hepburn T."/>
            <person name="Howarth C."/>
            <person name="Jen D."/>
            <person name="Larson L."/>
            <person name="Lewis B."/>
            <person name="Mehta T."/>
            <person name="Park D."/>
            <person name="Pearson M."/>
            <person name="Roberts A."/>
            <person name="Saif S."/>
            <person name="Shea T."/>
            <person name="Shenoy N."/>
            <person name="Sisk P."/>
            <person name="Stolte C."/>
            <person name="Sykes S."/>
            <person name="Thomson T."/>
            <person name="Walk T."/>
            <person name="White J."/>
            <person name="Yandava C."/>
            <person name="Izard J."/>
            <person name="Baranova O.V."/>
            <person name="Blanton J.M."/>
            <person name="Tanner A.C."/>
            <person name="Dewhirst F.E."/>
            <person name="Haas B."/>
            <person name="Nusbaum C."/>
            <person name="Birren B."/>
        </authorList>
    </citation>
    <scope>NUCLEOTIDE SEQUENCE [LARGE SCALE GENOMIC DNA]</scope>
    <source>
        <strain evidence="2">1-1 BBBD Race 1</strain>
    </source>
</reference>
<reference evidence="3" key="4">
    <citation type="submission" date="2025-05" db="UniProtKB">
        <authorList>
            <consortium name="EnsemblFungi"/>
        </authorList>
    </citation>
    <scope>IDENTIFICATION</scope>
    <source>
        <strain evidence="3">isolate 1-1 / race 1 (BBBD)</strain>
    </source>
</reference>
<feature type="coiled-coil region" evidence="1">
    <location>
        <begin position="30"/>
        <end position="64"/>
    </location>
</feature>
<name>A0A180GRB1_PUCT1</name>
<keyword evidence="1" id="KW-0175">Coiled coil</keyword>